<dbReference type="EMBL" id="JBHTLP010000011">
    <property type="protein sequence ID" value="MFD1143445.1"/>
    <property type="molecule type" value="Genomic_DNA"/>
</dbReference>
<organism evidence="1 2">
    <name type="scientific">Larkinella insperata</name>
    <dbReference type="NCBI Taxonomy" id="332158"/>
    <lineage>
        <taxon>Bacteria</taxon>
        <taxon>Pseudomonadati</taxon>
        <taxon>Bacteroidota</taxon>
        <taxon>Cytophagia</taxon>
        <taxon>Cytophagales</taxon>
        <taxon>Spirosomataceae</taxon>
        <taxon>Larkinella</taxon>
    </lineage>
</organism>
<name>A0ABW3QE80_9BACT</name>
<accession>A0ABW3QE80</accession>
<reference evidence="2" key="1">
    <citation type="journal article" date="2019" name="Int. J. Syst. Evol. Microbiol.">
        <title>The Global Catalogue of Microorganisms (GCM) 10K type strain sequencing project: providing services to taxonomists for standard genome sequencing and annotation.</title>
        <authorList>
            <consortium name="The Broad Institute Genomics Platform"/>
            <consortium name="The Broad Institute Genome Sequencing Center for Infectious Disease"/>
            <person name="Wu L."/>
            <person name="Ma J."/>
        </authorList>
    </citation>
    <scope>NUCLEOTIDE SEQUENCE [LARGE SCALE GENOMIC DNA]</scope>
    <source>
        <strain evidence="2">CCUG 55608</strain>
    </source>
</reference>
<keyword evidence="2" id="KW-1185">Reference proteome</keyword>
<dbReference type="RefSeq" id="WP_265991406.1">
    <property type="nucleotide sequence ID" value="NZ_CP110973.1"/>
</dbReference>
<evidence type="ECO:0000313" key="2">
    <source>
        <dbReference type="Proteomes" id="UP001597116"/>
    </source>
</evidence>
<protein>
    <recommendedName>
        <fullName evidence="3">Peptidase M48 domain-containing protein</fullName>
    </recommendedName>
</protein>
<comment type="caution">
    <text evidence="1">The sequence shown here is derived from an EMBL/GenBank/DDBJ whole genome shotgun (WGS) entry which is preliminary data.</text>
</comment>
<evidence type="ECO:0000313" key="1">
    <source>
        <dbReference type="EMBL" id="MFD1143445.1"/>
    </source>
</evidence>
<sequence>MELPFDAIINEASKKLVNDWANDIVNDYDNKFKINIIYEKEDDLNIRVWYDQEDHVYNIYIPEVSFRWIFYTLAIFLSDNRIFEGSGISYNSLRIEKLHNDTYKEFIESLTQGPVMNFTQKRAELLMFLHEVMVIFIMNHEFGHILCGHLRLIKASEEDNNLIDILTPRNRKTIEIDADTRAISGLAALLQVRFNPSKHFPNDPDRDAVDFRIMAFIFTVFFLVFDRAVTTLEEYEVHAYVTPFMRILICYGVANTSINLPPDKRNSLSPEERDKAYDEVRYKMWPEMEKMIRAILNAIAETSHQQISLHPGELGAKTMNDPKLLWRLGRDAILHWNYLYPFLQPFAYITLRPIIDY</sequence>
<gene>
    <name evidence="1" type="ORF">ACFQ4C_20130</name>
</gene>
<dbReference type="Proteomes" id="UP001597116">
    <property type="component" value="Unassembled WGS sequence"/>
</dbReference>
<evidence type="ECO:0008006" key="3">
    <source>
        <dbReference type="Google" id="ProtNLM"/>
    </source>
</evidence>
<proteinExistence type="predicted"/>